<dbReference type="OrthoDB" id="3365614at2"/>
<gene>
    <name evidence="3" type="ORF">Daura_01400</name>
</gene>
<keyword evidence="2" id="KW-1133">Transmembrane helix</keyword>
<evidence type="ECO:0000313" key="4">
    <source>
        <dbReference type="Proteomes" id="UP001058003"/>
    </source>
</evidence>
<accession>A0A9Q9MJS1</accession>
<evidence type="ECO:0000256" key="1">
    <source>
        <dbReference type="SAM" id="MobiDB-lite"/>
    </source>
</evidence>
<dbReference type="EMBL" id="CP073767">
    <property type="protein sequence ID" value="UWZ54971.1"/>
    <property type="molecule type" value="Genomic_DNA"/>
</dbReference>
<organism evidence="3 4">
    <name type="scientific">Dactylosporangium aurantiacum</name>
    <dbReference type="NCBI Taxonomy" id="35754"/>
    <lineage>
        <taxon>Bacteria</taxon>
        <taxon>Bacillati</taxon>
        <taxon>Actinomycetota</taxon>
        <taxon>Actinomycetes</taxon>
        <taxon>Micromonosporales</taxon>
        <taxon>Micromonosporaceae</taxon>
        <taxon>Dactylosporangium</taxon>
    </lineage>
</organism>
<evidence type="ECO:0000256" key="2">
    <source>
        <dbReference type="SAM" id="Phobius"/>
    </source>
</evidence>
<dbReference type="Proteomes" id="UP001058003">
    <property type="component" value="Chromosome"/>
</dbReference>
<feature type="transmembrane region" description="Helical" evidence="2">
    <location>
        <begin position="39"/>
        <end position="59"/>
    </location>
</feature>
<feature type="region of interest" description="Disordered" evidence="1">
    <location>
        <begin position="60"/>
        <end position="84"/>
    </location>
</feature>
<protein>
    <submittedName>
        <fullName evidence="3">Uncharacterized protein</fullName>
    </submittedName>
</protein>
<reference evidence="3" key="1">
    <citation type="submission" date="2021-04" db="EMBL/GenBank/DDBJ databases">
        <title>Dactylosporangium aurantiacum NRRL B-8018 full assembly.</title>
        <authorList>
            <person name="Hartkoorn R.C."/>
            <person name="Beaudoing E."/>
            <person name="Hot D."/>
        </authorList>
    </citation>
    <scope>NUCLEOTIDE SEQUENCE</scope>
    <source>
        <strain evidence="3">NRRL B-8018</strain>
    </source>
</reference>
<name>A0A9Q9MJS1_9ACTN</name>
<dbReference type="KEGG" id="daur:Daura_01400"/>
<keyword evidence="2" id="KW-0812">Transmembrane</keyword>
<keyword evidence="4" id="KW-1185">Reference proteome</keyword>
<keyword evidence="2" id="KW-0472">Membrane</keyword>
<dbReference type="AlphaFoldDB" id="A0A9Q9MJS1"/>
<sequence length="370" mass="39925">MHEDLLTPLRDADVRPPRVDLGQAIRVGRRRRRIRHATVAGLTAAAVLATAVAVTAVTGRPQSMPAERTPRPLPTSTVAPPLGECSLSKDTAPYASRRPWVVLDDAWRVAVHLDAPGTAPVEAVRYKDGRVERIPDVPSRFQLTNVNGAGDFAGVDVNNERAWVYRDGRFSRLKLPEGATSVALTDMNEAGDLLGIVSTQATLGFEAVVWPGGRPGQPRVPAIPQGRSSRAYGLAWDGTVVGEVFLGDVVTPYLWHPDGSGEPLPMPAGHEGDVAVTGLTGDWAVGPGVRWNIRTGRADAVEGIDGSGFVDMYGRIYGLSDPQVVWINGTVRPLPQSFGGHKVQFQNIRDDGQQMYGLSGYDSTWVRWDC</sequence>
<proteinExistence type="predicted"/>
<evidence type="ECO:0000313" key="3">
    <source>
        <dbReference type="EMBL" id="UWZ54971.1"/>
    </source>
</evidence>
<dbReference type="RefSeq" id="WP_033363199.1">
    <property type="nucleotide sequence ID" value="NZ_CP073767.1"/>
</dbReference>